<accession>A0A2G5NPR9</accession>
<dbReference type="InterPro" id="IPR040591">
    <property type="entry name" value="RqcP2_RBD"/>
</dbReference>
<reference evidence="3 4" key="1">
    <citation type="journal article" date="2018" name="Front. Microbiol.">
        <title>Description and Comparative Genomics of Macrococcus caseolyticus subsp. hominis subsp. nov., Macrococcus goetzii sp. nov., Macrococcus epidermidis sp. nov., and Macrococcus bohemicus sp. nov., Novel Macrococci From Human Clinical Material With Virulence Potential and Suspected Uptake of Foreign DNA by Natural Transformation.</title>
        <authorList>
            <person name="Maslanova I."/>
            <person name="Wertheimer Z."/>
            <person name="Sedlacek I."/>
            <person name="Svec P."/>
            <person name="Indrakova A."/>
            <person name="Kovarovic V."/>
            <person name="Schumann P."/>
            <person name="Sproer C."/>
            <person name="Kralova S."/>
            <person name="Sedo O."/>
            <person name="Kristofova L."/>
            <person name="Vrbovska V."/>
            <person name="Fuzik T."/>
            <person name="Petras P."/>
            <person name="Zdrahal Z."/>
            <person name="Ruzickova V."/>
            <person name="Doskar J."/>
            <person name="Pantucek R."/>
        </authorList>
    </citation>
    <scope>NUCLEOTIDE SEQUENCE [LARGE SCALE GENOMIC DNA]</scope>
    <source>
        <strain evidence="3 4">CCM 4927</strain>
    </source>
</reference>
<evidence type="ECO:0000256" key="1">
    <source>
        <dbReference type="PROSITE-ProRule" id="PRU00182"/>
    </source>
</evidence>
<comment type="caution">
    <text evidence="3">The sequence shown here is derived from an EMBL/GenBank/DDBJ whole genome shotgun (WGS) entry which is preliminary data.</text>
</comment>
<dbReference type="RefSeq" id="WP_099580798.1">
    <property type="nucleotide sequence ID" value="NZ_MJBI02000001.1"/>
</dbReference>
<dbReference type="SMART" id="SM00363">
    <property type="entry name" value="S4"/>
    <property type="match status" value="1"/>
</dbReference>
<dbReference type="PROSITE" id="PS50889">
    <property type="entry name" value="S4"/>
    <property type="match status" value="1"/>
</dbReference>
<evidence type="ECO:0000313" key="4">
    <source>
        <dbReference type="Proteomes" id="UP000229523"/>
    </source>
</evidence>
<dbReference type="SUPFAM" id="SSF55174">
    <property type="entry name" value="Alpha-L RNA-binding motif"/>
    <property type="match status" value="1"/>
</dbReference>
<feature type="domain" description="RNA-binding S4" evidence="2">
    <location>
        <begin position="179"/>
        <end position="243"/>
    </location>
</feature>
<evidence type="ECO:0000259" key="2">
    <source>
        <dbReference type="SMART" id="SM00363"/>
    </source>
</evidence>
<evidence type="ECO:0000313" key="3">
    <source>
        <dbReference type="EMBL" id="RAI82972.1"/>
    </source>
</evidence>
<keyword evidence="1" id="KW-0694">RNA-binding</keyword>
<dbReference type="Pfam" id="PF17774">
    <property type="entry name" value="YlmH_RBD"/>
    <property type="match status" value="1"/>
</dbReference>
<dbReference type="InterPro" id="IPR012677">
    <property type="entry name" value="Nucleotide-bd_a/b_plait_sf"/>
</dbReference>
<dbReference type="Pfam" id="PF01479">
    <property type="entry name" value="S4"/>
    <property type="match status" value="1"/>
</dbReference>
<dbReference type="Gene3D" id="3.30.1370.160">
    <property type="match status" value="1"/>
</dbReference>
<gene>
    <name evidence="3" type="ORF">BFS35_004595</name>
</gene>
<dbReference type="GO" id="GO:0003723">
    <property type="term" value="F:RNA binding"/>
    <property type="evidence" value="ECO:0007669"/>
    <property type="project" value="UniProtKB-KW"/>
</dbReference>
<dbReference type="Gene3D" id="3.30.70.330">
    <property type="match status" value="1"/>
</dbReference>
<organism evidence="3 4">
    <name type="scientific">Macrococcoides goetzii</name>
    <dbReference type="NCBI Taxonomy" id="1891097"/>
    <lineage>
        <taxon>Bacteria</taxon>
        <taxon>Bacillati</taxon>
        <taxon>Bacillota</taxon>
        <taxon>Bacilli</taxon>
        <taxon>Bacillales</taxon>
        <taxon>Staphylococcaceae</taxon>
        <taxon>Macrococcoides</taxon>
    </lineage>
</organism>
<sequence>MNLYQHFRNEEIEIVKFLESLVERAESQYSPVLTHFLDPRQQFILTTLVNRTELNVSFNGGRGERERMRALIYPGYHEVSPEDFELTIIEIKYADKFVTLTHRNVLGALMSIGFKRDLLGDILVGDKIQFVIASHLKDFVFQNLTKLKGSRIKLFEIDKEAMVDTSEPFTSHQSTVSSLRLDNIVALMINKSRSIAQKHIEAEHVKVNHVVIDKTSFNVETNDLISIKGYGRGKIETIGDRTKKDKIRITFGTMFK</sequence>
<dbReference type="AlphaFoldDB" id="A0A2G5NPR9"/>
<keyword evidence="4" id="KW-1185">Reference proteome</keyword>
<dbReference type="InterPro" id="IPR002942">
    <property type="entry name" value="S4_RNA-bd"/>
</dbReference>
<protein>
    <submittedName>
        <fullName evidence="3">RNA-binding protein</fullName>
    </submittedName>
</protein>
<dbReference type="CDD" id="cd00165">
    <property type="entry name" value="S4"/>
    <property type="match status" value="1"/>
</dbReference>
<dbReference type="Proteomes" id="UP000229523">
    <property type="component" value="Unassembled WGS sequence"/>
</dbReference>
<dbReference type="EMBL" id="MJBI02000001">
    <property type="protein sequence ID" value="RAI82972.1"/>
    <property type="molecule type" value="Genomic_DNA"/>
</dbReference>
<proteinExistence type="predicted"/>
<dbReference type="InterPro" id="IPR036986">
    <property type="entry name" value="S4_RNA-bd_sf"/>
</dbReference>
<name>A0A2G5NPR9_9STAP</name>
<dbReference type="Gene3D" id="3.10.290.10">
    <property type="entry name" value="RNA-binding S4 domain"/>
    <property type="match status" value="1"/>
</dbReference>